<name>A0A4P7XJA8_9ALTE</name>
<feature type="transmembrane region" description="Helical" evidence="2">
    <location>
        <begin position="7"/>
        <end position="30"/>
    </location>
</feature>
<accession>A0A4P7XJA8</accession>
<evidence type="ECO:0000256" key="2">
    <source>
        <dbReference type="SAM" id="Phobius"/>
    </source>
</evidence>
<gene>
    <name evidence="3" type="ORF">soil367_08450</name>
</gene>
<dbReference type="OrthoDB" id="5741895at2"/>
<keyword evidence="2" id="KW-1133">Transmembrane helix</keyword>
<keyword evidence="2" id="KW-0812">Transmembrane</keyword>
<organism evidence="3 4">
    <name type="scientific">Hydrocarboniclastica marina</name>
    <dbReference type="NCBI Taxonomy" id="2259620"/>
    <lineage>
        <taxon>Bacteria</taxon>
        <taxon>Pseudomonadati</taxon>
        <taxon>Pseudomonadota</taxon>
        <taxon>Gammaproteobacteria</taxon>
        <taxon>Alteromonadales</taxon>
        <taxon>Alteromonadaceae</taxon>
        <taxon>Hydrocarboniclastica</taxon>
    </lineage>
</organism>
<dbReference type="KEGG" id="hmi:soil367_08450"/>
<dbReference type="EMBL" id="CP031093">
    <property type="protein sequence ID" value="QCF25947.1"/>
    <property type="molecule type" value="Genomic_DNA"/>
</dbReference>
<evidence type="ECO:0000313" key="4">
    <source>
        <dbReference type="Proteomes" id="UP000298049"/>
    </source>
</evidence>
<reference evidence="3 4" key="1">
    <citation type="submission" date="2018-07" db="EMBL/GenBank/DDBJ databases">
        <title>Marsedoiliclastica nanhaica gen. nov. sp. nov., a novel marine hydrocarbonoclastic bacterium isolated from an in-situ enriched hydrocarbon-degrading consortium in deep-sea sediment.</title>
        <authorList>
            <person name="Dong C."/>
            <person name="Ma T."/>
            <person name="Liu R."/>
            <person name="Shao Z."/>
        </authorList>
    </citation>
    <scope>NUCLEOTIDE SEQUENCE [LARGE SCALE GENOMIC DNA]</scope>
    <source>
        <strain evidence="4">soil36-7</strain>
    </source>
</reference>
<proteinExistence type="predicted"/>
<sequence>MKLILKIAAGIILAFVVVLILRVVIVGFMLNGANEIARERMDKQRQAAASKEQRVRQEKQETVERDRKAKELARHQAEYRRKKDEAWRNYYMDPVDCLVFRSDRHMVECVDNKKKTRNEFDRLYDRGALP</sequence>
<keyword evidence="4" id="KW-1185">Reference proteome</keyword>
<dbReference type="Proteomes" id="UP000298049">
    <property type="component" value="Chromosome"/>
</dbReference>
<keyword evidence="2" id="KW-0472">Membrane</keyword>
<dbReference type="RefSeq" id="WP_136548671.1">
    <property type="nucleotide sequence ID" value="NZ_CP031093.1"/>
</dbReference>
<evidence type="ECO:0000313" key="3">
    <source>
        <dbReference type="EMBL" id="QCF25947.1"/>
    </source>
</evidence>
<evidence type="ECO:0000256" key="1">
    <source>
        <dbReference type="SAM" id="MobiDB-lite"/>
    </source>
</evidence>
<feature type="region of interest" description="Disordered" evidence="1">
    <location>
        <begin position="41"/>
        <end position="69"/>
    </location>
</feature>
<protein>
    <submittedName>
        <fullName evidence="3">Uncharacterized protein</fullName>
    </submittedName>
</protein>
<dbReference type="AlphaFoldDB" id="A0A4P7XJA8"/>